<dbReference type="PANTHER" id="PTHR46517">
    <property type="entry name" value="FRUCTOSE-2,6-BISPHOSPHATASE TIGAR"/>
    <property type="match status" value="1"/>
</dbReference>
<dbReference type="PANTHER" id="PTHR46517:SF1">
    <property type="entry name" value="FRUCTOSE-2,6-BISPHOSPHATASE TIGAR"/>
    <property type="match status" value="1"/>
</dbReference>
<dbReference type="GO" id="GO:0043456">
    <property type="term" value="P:regulation of pentose-phosphate shunt"/>
    <property type="evidence" value="ECO:0007669"/>
    <property type="project" value="TreeGrafter"/>
</dbReference>
<sequence length="286" mass="31259">MLFYILYSSLKPMHLFKKLSLAVVAVTTSAALGLTALHQPQATAAPDKTVTIYLTRHGETTGNVMGRVQGWSDFPLTKNGIMVANDLGYGLKGIKFDHAYSGTLTRQERTARAVLDKSGNGNVKLTTTNKLREGGYGSFEGDSIAADNAKIAGVYGYQSGDEFQKQTGKDYWNKLQDAYYKLDQSNEPNTKLAQADRAESAHQVQKRMQSEMATIVKNSKNNDKVLVVSSGMSINEYLSTLPGNKYQGAPLKNASVTKIVYHNGHYQIKGAIGSLHYVNKGAQSHK</sequence>
<dbReference type="GO" id="GO:0045820">
    <property type="term" value="P:negative regulation of glycolytic process"/>
    <property type="evidence" value="ECO:0007669"/>
    <property type="project" value="TreeGrafter"/>
</dbReference>
<dbReference type="InterPro" id="IPR013078">
    <property type="entry name" value="His_Pase_superF_clade-1"/>
</dbReference>
<dbReference type="InterPro" id="IPR029033">
    <property type="entry name" value="His_PPase_superfam"/>
</dbReference>
<keyword evidence="1" id="KW-0378">Hydrolase</keyword>
<dbReference type="EMBL" id="AZFK01000007">
    <property type="protein sequence ID" value="KRL92215.1"/>
    <property type="molecule type" value="Genomic_DNA"/>
</dbReference>
<reference evidence="5 6" key="1">
    <citation type="journal article" date="2015" name="Genome Announc.">
        <title>Expanding the biotechnology potential of lactobacilli through comparative genomics of 213 strains and associated genera.</title>
        <authorList>
            <person name="Sun Z."/>
            <person name="Harris H.M."/>
            <person name="McCann A."/>
            <person name="Guo C."/>
            <person name="Argimon S."/>
            <person name="Zhang W."/>
            <person name="Yang X."/>
            <person name="Jeffery I.B."/>
            <person name="Cooney J.C."/>
            <person name="Kagawa T.F."/>
            <person name="Liu W."/>
            <person name="Song Y."/>
            <person name="Salvetti E."/>
            <person name="Wrobel A."/>
            <person name="Rasinkangas P."/>
            <person name="Parkhill J."/>
            <person name="Rea M.C."/>
            <person name="O'Sullivan O."/>
            <person name="Ritari J."/>
            <person name="Douillard F.P."/>
            <person name="Paul Ross R."/>
            <person name="Yang R."/>
            <person name="Briner A.E."/>
            <person name="Felis G.E."/>
            <person name="de Vos W.M."/>
            <person name="Barrangou R."/>
            <person name="Klaenhammer T.R."/>
            <person name="Caufield P.W."/>
            <person name="Cui Y."/>
            <person name="Zhang H."/>
            <person name="O'Toole P.W."/>
        </authorList>
    </citation>
    <scope>NUCLEOTIDE SEQUENCE [LARGE SCALE GENOMIC DNA]</scope>
    <source>
        <strain evidence="5 6">DSM 15946</strain>
    </source>
</reference>
<dbReference type="Gene3D" id="3.40.50.1240">
    <property type="entry name" value="Phosphoglycerate mutase-like"/>
    <property type="match status" value="1"/>
</dbReference>
<dbReference type="SUPFAM" id="SSF53254">
    <property type="entry name" value="Phosphoglycerate mutase-like"/>
    <property type="match status" value="1"/>
</dbReference>
<evidence type="ECO:0000256" key="4">
    <source>
        <dbReference type="SAM" id="SignalP"/>
    </source>
</evidence>
<feature type="signal peptide" evidence="4">
    <location>
        <begin position="1"/>
        <end position="44"/>
    </location>
</feature>
<feature type="active site" description="Proton donor/acceptor" evidence="2">
    <location>
        <position position="133"/>
    </location>
</feature>
<accession>A0A0R1UFR9</accession>
<feature type="binding site" evidence="3">
    <location>
        <begin position="133"/>
        <end position="136"/>
    </location>
    <ligand>
        <name>substrate</name>
    </ligand>
</feature>
<organism evidence="5 6">
    <name type="scientific">Limosilactobacillus ingluviei DSM 15946</name>
    <dbReference type="NCBI Taxonomy" id="1423760"/>
    <lineage>
        <taxon>Bacteria</taxon>
        <taxon>Bacillati</taxon>
        <taxon>Bacillota</taxon>
        <taxon>Bacilli</taxon>
        <taxon>Lactobacillales</taxon>
        <taxon>Lactobacillaceae</taxon>
        <taxon>Limosilactobacillus</taxon>
    </lineage>
</organism>
<dbReference type="AlphaFoldDB" id="A0A0R1UFR9"/>
<dbReference type="Pfam" id="PF00300">
    <property type="entry name" value="His_Phos_1"/>
    <property type="match status" value="2"/>
</dbReference>
<comment type="caution">
    <text evidence="5">The sequence shown here is derived from an EMBL/GenBank/DDBJ whole genome shotgun (WGS) entry which is preliminary data.</text>
</comment>
<feature type="binding site" evidence="3">
    <location>
        <position position="106"/>
    </location>
    <ligand>
        <name>substrate</name>
    </ligand>
</feature>
<dbReference type="InterPro" id="IPR051695">
    <property type="entry name" value="Phosphoglycerate_Mutase"/>
</dbReference>
<dbReference type="Proteomes" id="UP000050816">
    <property type="component" value="Unassembled WGS sequence"/>
</dbReference>
<dbReference type="PROSITE" id="PS00175">
    <property type="entry name" value="PG_MUTASE"/>
    <property type="match status" value="1"/>
</dbReference>
<dbReference type="SMART" id="SM00855">
    <property type="entry name" value="PGAM"/>
    <property type="match status" value="1"/>
</dbReference>
<evidence type="ECO:0000256" key="2">
    <source>
        <dbReference type="PIRSR" id="PIRSR613078-1"/>
    </source>
</evidence>
<feature type="binding site" evidence="3">
    <location>
        <begin position="56"/>
        <end position="63"/>
    </location>
    <ligand>
        <name>substrate</name>
    </ligand>
</feature>
<evidence type="ECO:0000313" key="6">
    <source>
        <dbReference type="Proteomes" id="UP000050816"/>
    </source>
</evidence>
<dbReference type="InterPro" id="IPR001345">
    <property type="entry name" value="PG/BPGM_mutase_AS"/>
</dbReference>
<proteinExistence type="predicted"/>
<keyword evidence="4" id="KW-0732">Signal</keyword>
<gene>
    <name evidence="5" type="ORF">FC43_GL000071</name>
</gene>
<dbReference type="PATRIC" id="fig|1423760.3.peg.77"/>
<feature type="chain" id="PRO_5006411709" evidence="4">
    <location>
        <begin position="45"/>
        <end position="286"/>
    </location>
</feature>
<protein>
    <submittedName>
        <fullName evidence="5">Phosphoglycerate mutase</fullName>
    </submittedName>
</protein>
<evidence type="ECO:0000313" key="5">
    <source>
        <dbReference type="EMBL" id="KRL92215.1"/>
    </source>
</evidence>
<name>A0A0R1UFR9_9LACO</name>
<evidence type="ECO:0000256" key="3">
    <source>
        <dbReference type="PIRSR" id="PIRSR613078-2"/>
    </source>
</evidence>
<dbReference type="GO" id="GO:0004331">
    <property type="term" value="F:fructose-2,6-bisphosphate 2-phosphatase activity"/>
    <property type="evidence" value="ECO:0007669"/>
    <property type="project" value="TreeGrafter"/>
</dbReference>
<feature type="active site" description="Tele-phosphohistidine intermediate" evidence="2">
    <location>
        <position position="57"/>
    </location>
</feature>
<evidence type="ECO:0000256" key="1">
    <source>
        <dbReference type="ARBA" id="ARBA00022801"/>
    </source>
</evidence>
<dbReference type="CDD" id="cd07067">
    <property type="entry name" value="HP_PGM_like"/>
    <property type="match status" value="1"/>
</dbReference>
<dbReference type="GO" id="GO:0005829">
    <property type="term" value="C:cytosol"/>
    <property type="evidence" value="ECO:0007669"/>
    <property type="project" value="TreeGrafter"/>
</dbReference>